<dbReference type="SMART" id="SM00829">
    <property type="entry name" value="PKS_ER"/>
    <property type="match status" value="1"/>
</dbReference>
<keyword evidence="2 4" id="KW-0560">Oxidoreductase</keyword>
<dbReference type="Proteomes" id="UP000005723">
    <property type="component" value="Unassembled WGS sequence"/>
</dbReference>
<dbReference type="Pfam" id="PF13602">
    <property type="entry name" value="ADH_zinc_N_2"/>
    <property type="match status" value="1"/>
</dbReference>
<organism evidence="4 5">
    <name type="scientific">Serratia odorifera DSM 4582</name>
    <dbReference type="NCBI Taxonomy" id="667129"/>
    <lineage>
        <taxon>Bacteria</taxon>
        <taxon>Pseudomonadati</taxon>
        <taxon>Pseudomonadota</taxon>
        <taxon>Gammaproteobacteria</taxon>
        <taxon>Enterobacterales</taxon>
        <taxon>Yersiniaceae</taxon>
        <taxon>Serratia</taxon>
    </lineage>
</organism>
<dbReference type="EMBL" id="ADBY01000048">
    <property type="protein sequence ID" value="EFE95422.1"/>
    <property type="molecule type" value="Genomic_DNA"/>
</dbReference>
<dbReference type="AlphaFoldDB" id="D4E4L3"/>
<dbReference type="InterPro" id="IPR011032">
    <property type="entry name" value="GroES-like_sf"/>
</dbReference>
<evidence type="ECO:0000259" key="3">
    <source>
        <dbReference type="SMART" id="SM00829"/>
    </source>
</evidence>
<protein>
    <submittedName>
        <fullName evidence="4">NAD(P)H quinone oxidoreductase, PIG3 family</fullName>
        <ecNumber evidence="4">1.6.5.5</ecNumber>
    </submittedName>
</protein>
<proteinExistence type="predicted"/>
<comment type="caution">
    <text evidence="4">The sequence shown here is derived from an EMBL/GenBank/DDBJ whole genome shotgun (WGS) entry which is preliminary data.</text>
</comment>
<dbReference type="InterPro" id="IPR020843">
    <property type="entry name" value="ER"/>
</dbReference>
<dbReference type="STRING" id="667129.HMPREF0758_3113"/>
<keyword evidence="5" id="KW-1185">Reference proteome</keyword>
<accession>D4E4L3</accession>
<dbReference type="Gene3D" id="3.90.180.10">
    <property type="entry name" value="Medium-chain alcohol dehydrogenases, catalytic domain"/>
    <property type="match status" value="1"/>
</dbReference>
<evidence type="ECO:0000256" key="1">
    <source>
        <dbReference type="ARBA" id="ARBA00022857"/>
    </source>
</evidence>
<dbReference type="NCBIfam" id="TIGR02824">
    <property type="entry name" value="quinone_pig3"/>
    <property type="match status" value="1"/>
</dbReference>
<dbReference type="InterPro" id="IPR036291">
    <property type="entry name" value="NAD(P)-bd_dom_sf"/>
</dbReference>
<dbReference type="Gene3D" id="3.40.50.720">
    <property type="entry name" value="NAD(P)-binding Rossmann-like Domain"/>
    <property type="match status" value="1"/>
</dbReference>
<evidence type="ECO:0000313" key="4">
    <source>
        <dbReference type="EMBL" id="EFE95422.1"/>
    </source>
</evidence>
<dbReference type="GO" id="GO:0003960">
    <property type="term" value="F:quinone reductase (NADPH) activity"/>
    <property type="evidence" value="ECO:0007669"/>
    <property type="project" value="UniProtKB-EC"/>
</dbReference>
<dbReference type="SUPFAM" id="SSF51735">
    <property type="entry name" value="NAD(P)-binding Rossmann-fold domains"/>
    <property type="match status" value="1"/>
</dbReference>
<dbReference type="GO" id="GO:0070402">
    <property type="term" value="F:NADPH binding"/>
    <property type="evidence" value="ECO:0007669"/>
    <property type="project" value="TreeGrafter"/>
</dbReference>
<keyword evidence="1" id="KW-0521">NADP</keyword>
<dbReference type="SUPFAM" id="SSF50129">
    <property type="entry name" value="GroES-like"/>
    <property type="match status" value="1"/>
</dbReference>
<name>D4E4L3_SEROD</name>
<dbReference type="InterPro" id="IPR014189">
    <property type="entry name" value="Quinone_OxRdtase_PIG3"/>
</dbReference>
<reference evidence="4 5" key="1">
    <citation type="submission" date="2010-01" db="EMBL/GenBank/DDBJ databases">
        <authorList>
            <person name="Muzny D."/>
            <person name="Qin X."/>
            <person name="Deng J."/>
            <person name="Jiang H."/>
            <person name="Liu Y."/>
            <person name="Qu J."/>
            <person name="Song X.-Z."/>
            <person name="Zhang L."/>
            <person name="Thornton R."/>
            <person name="Coyle M."/>
            <person name="Francisco L."/>
            <person name="Jackson L."/>
            <person name="Javaid M."/>
            <person name="Korchina V."/>
            <person name="Kovar C."/>
            <person name="Mata R."/>
            <person name="Mathew T."/>
            <person name="Ngo R."/>
            <person name="Nguyen L."/>
            <person name="Nguyen N."/>
            <person name="Okwuonu G."/>
            <person name="Ongeri F."/>
            <person name="Pham C."/>
            <person name="Simmons D."/>
            <person name="Wilczek-Boney K."/>
            <person name="Hale W."/>
            <person name="Jakkamsetti A."/>
            <person name="Pham P."/>
            <person name="Ruth R."/>
            <person name="San Lucas F."/>
            <person name="Warren J."/>
            <person name="Zhang J."/>
            <person name="Zhao Z."/>
            <person name="Zhou C."/>
            <person name="Zhu D."/>
            <person name="Lee S."/>
            <person name="Bess C."/>
            <person name="Blankenburg K."/>
            <person name="Forbes L."/>
            <person name="Fu Q."/>
            <person name="Gubbala S."/>
            <person name="Hirani K."/>
            <person name="Jayaseelan J.C."/>
            <person name="Lara F."/>
            <person name="Munidasa M."/>
            <person name="Palculict T."/>
            <person name="Patil S."/>
            <person name="Pu L.-L."/>
            <person name="Saada N."/>
            <person name="Tang L."/>
            <person name="Weissenberger G."/>
            <person name="Zhu Y."/>
            <person name="Hemphill L."/>
            <person name="Shang Y."/>
            <person name="Youmans B."/>
            <person name="Ayvaz T."/>
            <person name="Ross M."/>
            <person name="Santibanez J."/>
            <person name="Aqrawi P."/>
            <person name="Gross S."/>
            <person name="Joshi V."/>
            <person name="Fowler G."/>
            <person name="Nazareth L."/>
            <person name="Reid J."/>
            <person name="Worley K."/>
            <person name="Petrosino J."/>
            <person name="Highlander S."/>
            <person name="Gibbs R."/>
        </authorList>
    </citation>
    <scope>NUCLEOTIDE SEQUENCE [LARGE SCALE GENOMIC DNA]</scope>
    <source>
        <strain evidence="4 5">DSM 4582</strain>
    </source>
</reference>
<dbReference type="PANTHER" id="PTHR48106:SF8">
    <property type="entry name" value="OS02G0805600 PROTEIN"/>
    <property type="match status" value="1"/>
</dbReference>
<dbReference type="PANTHER" id="PTHR48106">
    <property type="entry name" value="QUINONE OXIDOREDUCTASE PIG3-RELATED"/>
    <property type="match status" value="1"/>
</dbReference>
<evidence type="ECO:0000256" key="2">
    <source>
        <dbReference type="ARBA" id="ARBA00023002"/>
    </source>
</evidence>
<dbReference type="InterPro" id="IPR013154">
    <property type="entry name" value="ADH-like_N"/>
</dbReference>
<dbReference type="CDD" id="cd05276">
    <property type="entry name" value="p53_inducible_oxidoreductase"/>
    <property type="match status" value="1"/>
</dbReference>
<dbReference type="Pfam" id="PF08240">
    <property type="entry name" value="ADH_N"/>
    <property type="match status" value="1"/>
</dbReference>
<gene>
    <name evidence="4" type="primary">qor4</name>
    <name evidence="4" type="ORF">HMPREF0758_3113</name>
</gene>
<dbReference type="HOGENOM" id="CLU_026673_3_4_6"/>
<sequence length="356" mass="38141">MGFIRSLTYTGRDDRAFDEEKRMPAMTLPKHMKAIEIAQPGEPEVLVVTQRPLPELAQGEILVKVAAAGVNRPDVLQRRGQYAPPPGASDIPGLEIAGEVVAVGAGVQHYAIGDRVCALIAGGGYAEYCKVHESNALPVPKGFSLVEAAAIPETFFTVWVNVFQRGHLKAGETVLIHGGTSGIGTVATLLAKAFCARVMTTVGSEEKRQASLALGADVAINYRTEDFVEQTLQATNGKGAEVIVDLIAGDYLAKNYQAAAMDGRIVQIGTQNGVVKELNLMPMLIKRLTHTGSTLRARSVEDKAQIAADLQQKVWPLLERGALKPQIFKTFPLEQAAAAHALMESSAHIGKIMLTQ</sequence>
<dbReference type="EC" id="1.6.5.5" evidence="4"/>
<feature type="domain" description="Enoyl reductase (ER)" evidence="3">
    <location>
        <begin position="41"/>
        <end position="354"/>
    </location>
</feature>
<evidence type="ECO:0000313" key="5">
    <source>
        <dbReference type="Proteomes" id="UP000005723"/>
    </source>
</evidence>